<organism evidence="1 2">
    <name type="scientific">Kosmotoga olearia (strain ATCC BAA-1733 / DSM 21960 / TBF 19.5.1)</name>
    <dbReference type="NCBI Taxonomy" id="521045"/>
    <lineage>
        <taxon>Bacteria</taxon>
        <taxon>Thermotogati</taxon>
        <taxon>Thermotogota</taxon>
        <taxon>Thermotogae</taxon>
        <taxon>Kosmotogales</taxon>
        <taxon>Kosmotogaceae</taxon>
        <taxon>Kosmotoga</taxon>
    </lineage>
</organism>
<dbReference type="RefSeq" id="WP_012744922.1">
    <property type="nucleotide sequence ID" value="NC_012785.1"/>
</dbReference>
<dbReference type="EMBL" id="CP001634">
    <property type="protein sequence ID" value="ACR79135.1"/>
    <property type="molecule type" value="Genomic_DNA"/>
</dbReference>
<reference evidence="1 2" key="2">
    <citation type="journal article" date="2011" name="J. Bacteriol.">
        <title>Genome Sequence of Kosmotoga olearia Strain TBF 19.5.1, a Thermophilic Bacterium with a Wide Growth Temperature Range, Isolated from the Troll B Oil Platform in the North Sea.</title>
        <authorList>
            <person name="Swithers K.S."/>
            <person name="Dipippo J.L."/>
            <person name="Bruce D.C."/>
            <person name="Detter C."/>
            <person name="Tapia R."/>
            <person name="Han S."/>
            <person name="Goodwin L.A."/>
            <person name="Han J."/>
            <person name="Woyke T."/>
            <person name="Pitluck S."/>
            <person name="Pennacchio L."/>
            <person name="Nolan M."/>
            <person name="Mikhailova N."/>
            <person name="Land M.L."/>
            <person name="Nesbo C.L."/>
            <person name="Gogarten J.P."/>
            <person name="Noll K.M."/>
        </authorList>
    </citation>
    <scope>NUCLEOTIDE SEQUENCE [LARGE SCALE GENOMIC DNA]</scope>
    <source>
        <strain evidence="2">ATCC BAA-1733 / DSM 21960 / TBF 19.5.1</strain>
    </source>
</reference>
<evidence type="ECO:0000313" key="1">
    <source>
        <dbReference type="EMBL" id="ACR79135.1"/>
    </source>
</evidence>
<name>C5CDW6_KOSOT</name>
<keyword evidence="2" id="KW-1185">Reference proteome</keyword>
<evidence type="ECO:0000313" key="2">
    <source>
        <dbReference type="Proteomes" id="UP000002382"/>
    </source>
</evidence>
<protein>
    <submittedName>
        <fullName evidence="1">Uncharacterized protein</fullName>
    </submittedName>
</protein>
<gene>
    <name evidence="1" type="ordered locus">Kole_0410</name>
</gene>
<proteinExistence type="predicted"/>
<dbReference type="KEGG" id="kol:Kole_0410"/>
<dbReference type="AlphaFoldDB" id="C5CDW6"/>
<sequence length="211" mass="23579">MDRKRWLDMYRAPNESTPEDSSNSLLSDTAFRGIFSEFMSYFKPGEIIVDVNCSAYALWKKLIESNTKIVGLLLEDSNEVVKSNKKGVCKVLLEKTAMGYVGTFNGFLCINVMNTCTPESTLNLIGWLYRALKHSAKGLVVAETSEAERASKTVNAMKSRGIPAFIGEFIEAGVYHFKPPENVLRGLFIGAGFEVLKVVSKNNKLYMLLRK</sequence>
<reference evidence="1 2" key="1">
    <citation type="submission" date="2009-06" db="EMBL/GenBank/DDBJ databases">
        <title>Complete sequence of Thermotogales bacterium TBF 19.5.1.</title>
        <authorList>
            <consortium name="US DOE Joint Genome Institute"/>
            <person name="Lucas S."/>
            <person name="Copeland A."/>
            <person name="Lapidus A."/>
            <person name="Glavina del Rio T."/>
            <person name="Tice H."/>
            <person name="Bruce D."/>
            <person name="Goodwin L."/>
            <person name="Pitluck S."/>
            <person name="Chertkov O."/>
            <person name="Brettin T."/>
            <person name="Detter J.C."/>
            <person name="Han C."/>
            <person name="Schmutz J."/>
            <person name="Larimer F."/>
            <person name="Land M."/>
            <person name="Hauser L."/>
            <person name="Kyrpides N."/>
            <person name="Ovchinnikova G."/>
            <person name="Noll K."/>
        </authorList>
    </citation>
    <scope>NUCLEOTIDE SEQUENCE [LARGE SCALE GENOMIC DNA]</scope>
    <source>
        <strain evidence="2">ATCC BAA-1733 / DSM 21960 / TBF 19.5.1</strain>
    </source>
</reference>
<dbReference type="Proteomes" id="UP000002382">
    <property type="component" value="Chromosome"/>
</dbReference>
<dbReference type="HOGENOM" id="CLU_1303552_0_0_0"/>
<dbReference type="eggNOG" id="ENOG502ZWCP">
    <property type="taxonomic scope" value="Bacteria"/>
</dbReference>
<dbReference type="InterPro" id="IPR029063">
    <property type="entry name" value="SAM-dependent_MTases_sf"/>
</dbReference>
<accession>C5CDW6</accession>
<dbReference type="Gene3D" id="3.40.50.150">
    <property type="entry name" value="Vaccinia Virus protein VP39"/>
    <property type="match status" value="1"/>
</dbReference>